<keyword evidence="3" id="KW-1185">Reference proteome</keyword>
<dbReference type="RefSeq" id="WP_175346443.1">
    <property type="nucleotide sequence ID" value="NZ_JABMCI010000052.1"/>
</dbReference>
<dbReference type="GO" id="GO:0008933">
    <property type="term" value="F:peptidoglycan lytic transglycosylase activity"/>
    <property type="evidence" value="ECO:0007669"/>
    <property type="project" value="TreeGrafter"/>
</dbReference>
<name>A0A7Y5ZYN6_9CELL</name>
<dbReference type="GO" id="GO:0009253">
    <property type="term" value="P:peptidoglycan catabolic process"/>
    <property type="evidence" value="ECO:0007669"/>
    <property type="project" value="TreeGrafter"/>
</dbReference>
<accession>A0A7Y5ZYN6</accession>
<evidence type="ECO:0000313" key="3">
    <source>
        <dbReference type="Proteomes" id="UP000565724"/>
    </source>
</evidence>
<gene>
    <name evidence="2" type="ORF">HP550_04770</name>
</gene>
<dbReference type="SUPFAM" id="SSF53955">
    <property type="entry name" value="Lysozyme-like"/>
    <property type="match status" value="1"/>
</dbReference>
<dbReference type="PANTHER" id="PTHR30163">
    <property type="entry name" value="MEMBRANE-BOUND LYTIC MUREIN TRANSGLYCOSYLASE B"/>
    <property type="match status" value="1"/>
</dbReference>
<evidence type="ECO:0000259" key="1">
    <source>
        <dbReference type="Pfam" id="PF13406"/>
    </source>
</evidence>
<dbReference type="PANTHER" id="PTHR30163:SF8">
    <property type="entry name" value="LYTIC MUREIN TRANSGLYCOSYLASE"/>
    <property type="match status" value="1"/>
</dbReference>
<dbReference type="EMBL" id="JABMCI010000052">
    <property type="protein sequence ID" value="NUU16558.1"/>
    <property type="molecule type" value="Genomic_DNA"/>
</dbReference>
<protein>
    <submittedName>
        <fullName evidence="2">Lytic murein transglycosylase</fullName>
    </submittedName>
</protein>
<dbReference type="InterPro" id="IPR031304">
    <property type="entry name" value="SLT_2"/>
</dbReference>
<dbReference type="Pfam" id="PF13406">
    <property type="entry name" value="SLT_2"/>
    <property type="match status" value="1"/>
</dbReference>
<organism evidence="2 3">
    <name type="scientific">Cellulomonas humilata</name>
    <dbReference type="NCBI Taxonomy" id="144055"/>
    <lineage>
        <taxon>Bacteria</taxon>
        <taxon>Bacillati</taxon>
        <taxon>Actinomycetota</taxon>
        <taxon>Actinomycetes</taxon>
        <taxon>Micrococcales</taxon>
        <taxon>Cellulomonadaceae</taxon>
        <taxon>Cellulomonas</taxon>
    </lineage>
</organism>
<evidence type="ECO:0000313" key="2">
    <source>
        <dbReference type="EMBL" id="NUU16558.1"/>
    </source>
</evidence>
<dbReference type="InterPro" id="IPR023346">
    <property type="entry name" value="Lysozyme-like_dom_sf"/>
</dbReference>
<reference evidence="2 3" key="1">
    <citation type="submission" date="2020-05" db="EMBL/GenBank/DDBJ databases">
        <title>Genome Sequencing of Type Strains.</title>
        <authorList>
            <person name="Lemaire J.F."/>
            <person name="Inderbitzin P."/>
            <person name="Gregorio O.A."/>
            <person name="Collins S.B."/>
            <person name="Wespe N."/>
            <person name="Knight-Connoni V."/>
        </authorList>
    </citation>
    <scope>NUCLEOTIDE SEQUENCE [LARGE SCALE GENOMIC DNA]</scope>
    <source>
        <strain evidence="2 3">ATCC 25174</strain>
    </source>
</reference>
<dbReference type="Gene3D" id="1.10.530.10">
    <property type="match status" value="1"/>
</dbReference>
<proteinExistence type="predicted"/>
<dbReference type="AlphaFoldDB" id="A0A7Y5ZYN6"/>
<dbReference type="InterPro" id="IPR043426">
    <property type="entry name" value="MltB-like"/>
</dbReference>
<feature type="domain" description="Transglycosylase SLT" evidence="1">
    <location>
        <begin position="174"/>
        <end position="227"/>
    </location>
</feature>
<comment type="caution">
    <text evidence="2">The sequence shown here is derived from an EMBL/GenBank/DDBJ whole genome shotgun (WGS) entry which is preliminary data.</text>
</comment>
<sequence length="260" mass="25747">MTSARTRLGWAAAGVGATAVVVLTGLAAVQEAAVASGAAVLPVPVGTAQAESPGAPLGTVELTSHEVVAPVDRASGAWVSTVSAATGVETVALQAYADSTLAVARLGPGCHLGWTTLAAIGTVESGNGTHGGAHLLPDGRPSVPIVGPALDGSGGTAAIPARAEDTAWHGDAVWSHAVGPMQFLPSTWSRWASDGDGDGAQDPNDIDDAALAAARYLCASGRDLATPEGWQAAVLSYNHDDAYVALVLATANGFATAAGR</sequence>
<dbReference type="Proteomes" id="UP000565724">
    <property type="component" value="Unassembled WGS sequence"/>
</dbReference>